<dbReference type="EMBL" id="JAUTWS010000071">
    <property type="protein sequence ID" value="MDO9713121.1"/>
    <property type="molecule type" value="Genomic_DNA"/>
</dbReference>
<protein>
    <submittedName>
        <fullName evidence="1">Uncharacterized protein</fullName>
    </submittedName>
</protein>
<accession>A0ABT9EA96</accession>
<gene>
    <name evidence="1" type="ORF">Q7A36_32635</name>
</gene>
<dbReference type="RefSeq" id="WP_305107980.1">
    <property type="nucleotide sequence ID" value="NZ_JAUTWS010000071.1"/>
</dbReference>
<organism evidence="1 2">
    <name type="scientific">Paracraurococcus lichenis</name>
    <dbReference type="NCBI Taxonomy" id="3064888"/>
    <lineage>
        <taxon>Bacteria</taxon>
        <taxon>Pseudomonadati</taxon>
        <taxon>Pseudomonadota</taxon>
        <taxon>Alphaproteobacteria</taxon>
        <taxon>Acetobacterales</taxon>
        <taxon>Roseomonadaceae</taxon>
        <taxon>Paracraurococcus</taxon>
    </lineage>
</organism>
<keyword evidence="2" id="KW-1185">Reference proteome</keyword>
<comment type="caution">
    <text evidence="1">The sequence shown here is derived from an EMBL/GenBank/DDBJ whole genome shotgun (WGS) entry which is preliminary data.</text>
</comment>
<evidence type="ECO:0000313" key="2">
    <source>
        <dbReference type="Proteomes" id="UP001243009"/>
    </source>
</evidence>
<dbReference type="Proteomes" id="UP001243009">
    <property type="component" value="Unassembled WGS sequence"/>
</dbReference>
<sequence>MRVTHTVGLNKPETVARRLVEHSRDYGLTVLRGTAKHPVPAYRRFASDVVSPSPWPSAGEQSPAIFLCGGSLVMAHCRTSEVFDSMSDSKPDDVPTAATRGNAFRERMRRAQAIAAQAARARTAGGPPSDDEAARLVAEFRAKGGQVTICAPAEKEPANAETKR</sequence>
<reference evidence="1 2" key="1">
    <citation type="submission" date="2023-08" db="EMBL/GenBank/DDBJ databases">
        <title>The draft genome sequence of Paracraurococcus sp. LOR1-02.</title>
        <authorList>
            <person name="Kingkaew E."/>
            <person name="Tanasupawat S."/>
        </authorList>
    </citation>
    <scope>NUCLEOTIDE SEQUENCE [LARGE SCALE GENOMIC DNA]</scope>
    <source>
        <strain evidence="1 2">LOR1-02</strain>
    </source>
</reference>
<name>A0ABT9EA96_9PROT</name>
<proteinExistence type="predicted"/>
<evidence type="ECO:0000313" key="1">
    <source>
        <dbReference type="EMBL" id="MDO9713121.1"/>
    </source>
</evidence>